<name>A0AAD9PL47_9APIC</name>
<keyword evidence="3" id="KW-1185">Reference proteome</keyword>
<organism evidence="2 3">
    <name type="scientific">Babesia duncani</name>
    <dbReference type="NCBI Taxonomy" id="323732"/>
    <lineage>
        <taxon>Eukaryota</taxon>
        <taxon>Sar</taxon>
        <taxon>Alveolata</taxon>
        <taxon>Apicomplexa</taxon>
        <taxon>Aconoidasida</taxon>
        <taxon>Piroplasmida</taxon>
        <taxon>Babesiidae</taxon>
        <taxon>Babesia</taxon>
    </lineage>
</organism>
<dbReference type="RefSeq" id="XP_067803537.1">
    <property type="nucleotide sequence ID" value="XM_067946973.1"/>
</dbReference>
<feature type="region of interest" description="Disordered" evidence="1">
    <location>
        <begin position="1"/>
        <end position="22"/>
    </location>
</feature>
<sequence length="401" mass="46775">MDDEHSSTSGRASPSKPQLHPDMYMSRLDIKDNIRPLWEHEELVVHKTDLKDEPILEYTYSLPKFIERVSIVSEESVTSYESEVLSDFSIYDVEEHEIRGVDLADVQWDSMKSQIPDSHQICINGTAMHGQIVECIDLSFYSEQCPIFHYEWFIGMDFNCPDRYLPHAISTGKTLRIPLEAIGKYIFCRGYRKIQVELQDTDPPIDDMYDPHVAKSLRKKGSESHIIASQCSLGPVDISNEWALHFLDCLENKKFDIDIEIRLEGRSKIPRTFKVNLGLFYDNLKIECKDENEQLELIDGFYNGKKETNELRLEYDDIIIKDHGRNQGELTLYMDDAEFENVDIILKMLDTAQCVLVLYTIRVFIARMDMDMESIPILKHLETLNLDYIKTMVRKVLYDYQ</sequence>
<gene>
    <name evidence="2" type="ORF">BdWA1_001944</name>
</gene>
<evidence type="ECO:0000256" key="1">
    <source>
        <dbReference type="SAM" id="MobiDB-lite"/>
    </source>
</evidence>
<feature type="compositionally biased region" description="Polar residues" evidence="1">
    <location>
        <begin position="7"/>
        <end position="16"/>
    </location>
</feature>
<dbReference type="GeneID" id="94336242"/>
<proteinExistence type="predicted"/>
<dbReference type="KEGG" id="bdw:94336242"/>
<protein>
    <submittedName>
        <fullName evidence="2">Uncharacterized protein</fullName>
    </submittedName>
</protein>
<comment type="caution">
    <text evidence="2">The sequence shown here is derived from an EMBL/GenBank/DDBJ whole genome shotgun (WGS) entry which is preliminary data.</text>
</comment>
<dbReference type="AlphaFoldDB" id="A0AAD9PL47"/>
<evidence type="ECO:0000313" key="3">
    <source>
        <dbReference type="Proteomes" id="UP001214638"/>
    </source>
</evidence>
<dbReference type="EMBL" id="JALLKP010000002">
    <property type="protein sequence ID" value="KAK2196695.1"/>
    <property type="molecule type" value="Genomic_DNA"/>
</dbReference>
<accession>A0AAD9PL47</accession>
<evidence type="ECO:0000313" key="2">
    <source>
        <dbReference type="EMBL" id="KAK2196695.1"/>
    </source>
</evidence>
<reference evidence="2" key="1">
    <citation type="journal article" date="2023" name="Nat. Microbiol.">
        <title>Babesia duncani multi-omics identifies virulence factors and drug targets.</title>
        <authorList>
            <person name="Singh P."/>
            <person name="Lonardi S."/>
            <person name="Liang Q."/>
            <person name="Vydyam P."/>
            <person name="Khabirova E."/>
            <person name="Fang T."/>
            <person name="Gihaz S."/>
            <person name="Thekkiniath J."/>
            <person name="Munshi M."/>
            <person name="Abel S."/>
            <person name="Ciampossin L."/>
            <person name="Batugedara G."/>
            <person name="Gupta M."/>
            <person name="Lu X.M."/>
            <person name="Lenz T."/>
            <person name="Chakravarty S."/>
            <person name="Cornillot E."/>
            <person name="Hu Y."/>
            <person name="Ma W."/>
            <person name="Gonzalez L.M."/>
            <person name="Sanchez S."/>
            <person name="Estrada K."/>
            <person name="Sanchez-Flores A."/>
            <person name="Montero E."/>
            <person name="Harb O.S."/>
            <person name="Le Roch K.G."/>
            <person name="Mamoun C.B."/>
        </authorList>
    </citation>
    <scope>NUCLEOTIDE SEQUENCE</scope>
    <source>
        <strain evidence="2">WA1</strain>
    </source>
</reference>
<dbReference type="Proteomes" id="UP001214638">
    <property type="component" value="Unassembled WGS sequence"/>
</dbReference>